<dbReference type="AlphaFoldDB" id="A0A931DQA2"/>
<evidence type="ECO:0000256" key="3">
    <source>
        <dbReference type="ARBA" id="ARBA00023163"/>
    </source>
</evidence>
<dbReference type="PANTHER" id="PTHR30055">
    <property type="entry name" value="HTH-TYPE TRANSCRIPTIONAL REGULATOR RUTR"/>
    <property type="match status" value="1"/>
</dbReference>
<proteinExistence type="predicted"/>
<evidence type="ECO:0000256" key="4">
    <source>
        <dbReference type="PROSITE-ProRule" id="PRU00335"/>
    </source>
</evidence>
<keyword evidence="1" id="KW-0805">Transcription regulation</keyword>
<reference evidence="6" key="1">
    <citation type="submission" date="2020-11" db="EMBL/GenBank/DDBJ databases">
        <title>Sequencing the genomes of 1000 actinobacteria strains.</title>
        <authorList>
            <person name="Klenk H.-P."/>
        </authorList>
    </citation>
    <scope>NUCLEOTIDE SEQUENCE</scope>
    <source>
        <strain evidence="6">DSM 43175</strain>
    </source>
</reference>
<comment type="caution">
    <text evidence="6">The sequence shown here is derived from an EMBL/GenBank/DDBJ whole genome shotgun (WGS) entry which is preliminary data.</text>
</comment>
<organism evidence="6 7">
    <name type="scientific">Actinomadura viridis</name>
    <dbReference type="NCBI Taxonomy" id="58110"/>
    <lineage>
        <taxon>Bacteria</taxon>
        <taxon>Bacillati</taxon>
        <taxon>Actinomycetota</taxon>
        <taxon>Actinomycetes</taxon>
        <taxon>Streptosporangiales</taxon>
        <taxon>Thermomonosporaceae</taxon>
        <taxon>Actinomadura</taxon>
    </lineage>
</organism>
<accession>A0A931DQA2</accession>
<keyword evidence="7" id="KW-1185">Reference proteome</keyword>
<name>A0A931DQA2_9ACTN</name>
<keyword evidence="3" id="KW-0804">Transcription</keyword>
<evidence type="ECO:0000256" key="1">
    <source>
        <dbReference type="ARBA" id="ARBA00023015"/>
    </source>
</evidence>
<dbReference type="GO" id="GO:0003700">
    <property type="term" value="F:DNA-binding transcription factor activity"/>
    <property type="evidence" value="ECO:0007669"/>
    <property type="project" value="TreeGrafter"/>
</dbReference>
<feature type="domain" description="HTH tetR-type" evidence="5">
    <location>
        <begin position="1"/>
        <end position="50"/>
    </location>
</feature>
<dbReference type="Proteomes" id="UP000614047">
    <property type="component" value="Unassembled WGS sequence"/>
</dbReference>
<dbReference type="InterPro" id="IPR050109">
    <property type="entry name" value="HTH-type_TetR-like_transc_reg"/>
</dbReference>
<dbReference type="GO" id="GO:0000976">
    <property type="term" value="F:transcription cis-regulatory region binding"/>
    <property type="evidence" value="ECO:0007669"/>
    <property type="project" value="TreeGrafter"/>
</dbReference>
<dbReference type="InterPro" id="IPR001647">
    <property type="entry name" value="HTH_TetR"/>
</dbReference>
<evidence type="ECO:0000313" key="7">
    <source>
        <dbReference type="Proteomes" id="UP000614047"/>
    </source>
</evidence>
<dbReference type="PROSITE" id="PS50977">
    <property type="entry name" value="HTH_TETR_2"/>
    <property type="match status" value="1"/>
</dbReference>
<dbReference type="EMBL" id="JADOUA010000001">
    <property type="protein sequence ID" value="MBG6092052.1"/>
    <property type="molecule type" value="Genomic_DNA"/>
</dbReference>
<keyword evidence="2 4" id="KW-0238">DNA-binding</keyword>
<dbReference type="Gene3D" id="1.10.357.10">
    <property type="entry name" value="Tetracycline Repressor, domain 2"/>
    <property type="match status" value="1"/>
</dbReference>
<dbReference type="Pfam" id="PF00440">
    <property type="entry name" value="TetR_N"/>
    <property type="match status" value="1"/>
</dbReference>
<evidence type="ECO:0000256" key="2">
    <source>
        <dbReference type="ARBA" id="ARBA00023125"/>
    </source>
</evidence>
<dbReference type="SUPFAM" id="SSF46689">
    <property type="entry name" value="Homeodomain-like"/>
    <property type="match status" value="1"/>
</dbReference>
<dbReference type="InterPro" id="IPR009057">
    <property type="entry name" value="Homeodomain-like_sf"/>
</dbReference>
<dbReference type="PANTHER" id="PTHR30055:SF238">
    <property type="entry name" value="MYCOFACTOCIN BIOSYNTHESIS TRANSCRIPTIONAL REGULATOR MFTR-RELATED"/>
    <property type="match status" value="1"/>
</dbReference>
<evidence type="ECO:0000313" key="6">
    <source>
        <dbReference type="EMBL" id="MBG6092052.1"/>
    </source>
</evidence>
<gene>
    <name evidence="6" type="ORF">IW256_006165</name>
</gene>
<protein>
    <submittedName>
        <fullName evidence="6">AcrR family transcriptional regulator</fullName>
    </submittedName>
</protein>
<evidence type="ECO:0000259" key="5">
    <source>
        <dbReference type="PROSITE" id="PS50977"/>
    </source>
</evidence>
<sequence>MAVFDTGSFVEATMEDIARAAGVTRVTVYAHFAGKTEILRALVTRVYEVADDIYADLAALPAWTRQGVRGWLEGATARWHLVAPVVRALAAAGPAATGEGARDRYRAARERHVALLTEDPRRWRGVPPAEARQRALMAVLQLESFLSVWLAGGWPVETDDPLDLLADALCHLLMPALSPGPG</sequence>
<feature type="DNA-binding region" description="H-T-H motif" evidence="4">
    <location>
        <begin position="13"/>
        <end position="32"/>
    </location>
</feature>